<dbReference type="InterPro" id="IPR047653">
    <property type="entry name" value="Tn3-like_transpos"/>
</dbReference>
<organism evidence="7">
    <name type="scientific">Ralstonia syzygii R24</name>
    <dbReference type="NCBI Taxonomy" id="907261"/>
    <lineage>
        <taxon>Bacteria</taxon>
        <taxon>Pseudomonadati</taxon>
        <taxon>Pseudomonadota</taxon>
        <taxon>Betaproteobacteria</taxon>
        <taxon>Burkholderiales</taxon>
        <taxon>Burkholderiaceae</taxon>
        <taxon>Ralstonia</taxon>
        <taxon>Ralstonia solanacearum species complex</taxon>
    </lineage>
</organism>
<dbReference type="GO" id="GO:0006313">
    <property type="term" value="P:DNA transposition"/>
    <property type="evidence" value="ECO:0007669"/>
    <property type="project" value="InterPro"/>
</dbReference>
<name>G3A7W8_9RALS</name>
<dbReference type="Pfam" id="PF13700">
    <property type="entry name" value="DUF4158"/>
    <property type="match status" value="1"/>
</dbReference>
<comment type="similarity">
    <text evidence="1">Belongs to the transposase 7 family.</text>
</comment>
<dbReference type="AlphaFoldDB" id="G3A7W8"/>
<dbReference type="GO" id="GO:0004803">
    <property type="term" value="F:transposase activity"/>
    <property type="evidence" value="ECO:0007669"/>
    <property type="project" value="InterPro"/>
</dbReference>
<protein>
    <submittedName>
        <fullName evidence="7">Transposase, Tn3 family</fullName>
    </submittedName>
</protein>
<evidence type="ECO:0000259" key="5">
    <source>
        <dbReference type="Pfam" id="PF01526"/>
    </source>
</evidence>
<reference evidence="7" key="2">
    <citation type="submission" date="2011-04" db="EMBL/GenBank/DDBJ databases">
        <authorList>
            <person name="Genoscope - CEA"/>
        </authorList>
    </citation>
    <scope>NUCLEOTIDE SEQUENCE</scope>
    <source>
        <strain evidence="7">R24</strain>
    </source>
</reference>
<evidence type="ECO:0000256" key="2">
    <source>
        <dbReference type="ARBA" id="ARBA00022578"/>
    </source>
</evidence>
<evidence type="ECO:0000313" key="7">
    <source>
        <dbReference type="EMBL" id="CCA86604.1"/>
    </source>
</evidence>
<dbReference type="InterPro" id="IPR025296">
    <property type="entry name" value="DUF4158"/>
</dbReference>
<proteinExistence type="inferred from homology"/>
<reference evidence="7" key="1">
    <citation type="journal article" date="2011" name="PLoS ONE">
        <title>Ralstonia syzygii, the Blood Disease Bacterium and some Asian R. solanacearum strains form a single genomic species despite divergent lifestyles.</title>
        <authorList>
            <person name="Remenant B."/>
            <person name="de Cambiaire J.C."/>
            <person name="Cellier G."/>
            <person name="Jacobs J.M."/>
            <person name="Mangenot S."/>
            <person name="Barbe V."/>
            <person name="Lajus A."/>
            <person name="Vallenet D."/>
            <person name="Medigue C."/>
            <person name="Fegan M."/>
            <person name="Allen C."/>
            <person name="Prior P."/>
        </authorList>
    </citation>
    <scope>NUCLEOTIDE SEQUENCE</scope>
    <source>
        <strain evidence="7">R24</strain>
    </source>
</reference>
<feature type="domain" description="DUF4158" evidence="6">
    <location>
        <begin position="35"/>
        <end position="189"/>
    </location>
</feature>
<sequence length="996" mass="111801">MTSGVRCPSAISDRATWMGHKMPGLEFRYVGKDCLPTRLSEFDVDHYFALTDSDIAAINQKFRRDGRAGAAIQLVFLRASGRTLDQLNTLPRQLLRYIGARLGTPTPTIASLRTIYQRYKTLYEHQVWACDYLGLTRLDGDQWLGLEAWMRQDAAESLTLDELLQHAHYWLYERRILIPATRALQDLARSIWASIERDLLATIEAVVPLPQIAQAEAAVFAQQATSGTTALEWLKTPPARHSPSTMTETLAKIRFLKDLGAHTWAFDAVPIEKQRAYGQRIQARHPAKVRELKTSTRTIELVFFLRVALLELTDAMLYQTGRRASDLVRQAYNKTTAKQARSATEYRQQLVDIKALVDDTRRSAEDRLAEIGKLLDGLSAKPPASHAASVRETLTEDQHRIRNLLTPLRELGFASKGSDPAVQQLELVGKLHDQGATELPPDCEVPVSASWRDLVNGEDRKRALRAMEASAIMGLRRGLRRGTVWISHSLSFRERDQLLIPPAQWETERDRYLSSLGLPSQVDTYLNRLTDHLKAGLAALDEAREAGHFTIDANGVLHQSPLEAAETDGIPTRTRDLLFKDIGNAQFADMILEIDARTNFSEVLLARKARDAHELIALYAGLIAHGTELDAKGVAGMIPQLDTAHVSTAMRALEMPGRLRRANERVVEFQRTHPITELWGTGQFASSDSMSLDTSPHLFYARADPRRRPHAVGIYTHVLDQHGIVYNQPMVLNERQTGVAIEGVMRHNETHTDGGLLRLAVDTHGYTNVGMAVAKLLGFDLCPWLRNLSERKLYLPRGLQVPDGLASAVSLDISLKAIREGWDGLLRLVASIQSGRVSAIVALQRFGSAAQGDPIHRAADHLGKLLRTLFLCDFFSNAEFRRELRTLLNRGESVHQLQRAIYSSKVQHDRGRRQDEMIAISGSLTLLTNLVVAWNTQRMQTTVDAWRRKGQRVDEDWLRRMGSAHFAHVNFRGILSFSIHLYQDALLETPLRRAAS</sequence>
<evidence type="ECO:0000256" key="1">
    <source>
        <dbReference type="ARBA" id="ARBA00009402"/>
    </source>
</evidence>
<keyword evidence="4" id="KW-0233">DNA recombination</keyword>
<evidence type="ECO:0000256" key="4">
    <source>
        <dbReference type="ARBA" id="ARBA00023172"/>
    </source>
</evidence>
<gene>
    <name evidence="7" type="primary">tnpA</name>
    <name evidence="7" type="ORF">RALSY_40834</name>
</gene>
<dbReference type="EMBL" id="FR854089">
    <property type="protein sequence ID" value="CCA86604.1"/>
    <property type="molecule type" value="Genomic_DNA"/>
</dbReference>
<accession>G3A7W8</accession>
<evidence type="ECO:0000259" key="6">
    <source>
        <dbReference type="Pfam" id="PF13700"/>
    </source>
</evidence>
<evidence type="ECO:0000256" key="3">
    <source>
        <dbReference type="ARBA" id="ARBA00023125"/>
    </source>
</evidence>
<keyword evidence="3" id="KW-0238">DNA-binding</keyword>
<dbReference type="InterPro" id="IPR002513">
    <property type="entry name" value="Tn3_Tnp_DDE_dom"/>
</dbReference>
<dbReference type="GO" id="GO:0003677">
    <property type="term" value="F:DNA binding"/>
    <property type="evidence" value="ECO:0007669"/>
    <property type="project" value="UniProtKB-KW"/>
</dbReference>
<keyword evidence="2" id="KW-0815">Transposition</keyword>
<dbReference type="Pfam" id="PF01526">
    <property type="entry name" value="DDE_Tnp_Tn3"/>
    <property type="match status" value="1"/>
</dbReference>
<feature type="domain" description="Tn3 transposase DDE" evidence="5">
    <location>
        <begin position="589"/>
        <end position="973"/>
    </location>
</feature>
<dbReference type="NCBIfam" id="NF033527">
    <property type="entry name" value="transpos_Tn3"/>
    <property type="match status" value="1"/>
</dbReference>